<reference evidence="8 9" key="1">
    <citation type="submission" date="2018-11" db="EMBL/GenBank/DDBJ databases">
        <title>Vibrio LJC006 sp. nov., isolated from seawater during the bloom of the enteromorpha.</title>
        <authorList>
            <person name="Liang J."/>
        </authorList>
    </citation>
    <scope>NUCLEOTIDE SEQUENCE [LARGE SCALE GENOMIC DNA]</scope>
    <source>
        <strain evidence="8 9">LJC006</strain>
    </source>
</reference>
<dbReference type="InterPro" id="IPR012748">
    <property type="entry name" value="Rieske-like_NirD"/>
</dbReference>
<evidence type="ECO:0000313" key="9">
    <source>
        <dbReference type="Proteomes" id="UP000281112"/>
    </source>
</evidence>
<dbReference type="NCBIfam" id="TIGR02378">
    <property type="entry name" value="nirD_assim_sml"/>
    <property type="match status" value="1"/>
</dbReference>
<dbReference type="PANTHER" id="PTHR40562">
    <property type="match status" value="1"/>
</dbReference>
<dbReference type="GO" id="GO:0051537">
    <property type="term" value="F:2 iron, 2 sulfur cluster binding"/>
    <property type="evidence" value="ECO:0007669"/>
    <property type="project" value="UniProtKB-KW"/>
</dbReference>
<protein>
    <submittedName>
        <fullName evidence="8">Nitrite reductase small subunit NirD</fullName>
    </submittedName>
</protein>
<keyword evidence="9" id="KW-1185">Reference proteome</keyword>
<dbReference type="GO" id="GO:0042128">
    <property type="term" value="P:nitrate assimilation"/>
    <property type="evidence" value="ECO:0007669"/>
    <property type="project" value="UniProtKB-KW"/>
</dbReference>
<proteinExistence type="predicted"/>
<dbReference type="GO" id="GO:0008942">
    <property type="term" value="F:nitrite reductase [NAD(P)H] activity"/>
    <property type="evidence" value="ECO:0007669"/>
    <property type="project" value="InterPro"/>
</dbReference>
<dbReference type="Proteomes" id="UP000281112">
    <property type="component" value="Unassembled WGS sequence"/>
</dbReference>
<evidence type="ECO:0000256" key="6">
    <source>
        <dbReference type="ARBA" id="ARBA00023063"/>
    </source>
</evidence>
<dbReference type="InterPro" id="IPR036922">
    <property type="entry name" value="Rieske_2Fe-2S_sf"/>
</dbReference>
<organism evidence="8 9">
    <name type="scientific">Vibrio viridaestus</name>
    <dbReference type="NCBI Taxonomy" id="2487322"/>
    <lineage>
        <taxon>Bacteria</taxon>
        <taxon>Pseudomonadati</taxon>
        <taxon>Pseudomonadota</taxon>
        <taxon>Gammaproteobacteria</taxon>
        <taxon>Vibrionales</taxon>
        <taxon>Vibrionaceae</taxon>
        <taxon>Vibrio</taxon>
    </lineage>
</organism>
<keyword evidence="1" id="KW-0001">2Fe-2S</keyword>
<feature type="domain" description="Rieske" evidence="7">
    <location>
        <begin position="5"/>
        <end position="106"/>
    </location>
</feature>
<keyword evidence="2" id="KW-0479">Metal-binding</keyword>
<keyword evidence="3" id="KW-0560">Oxidoreductase</keyword>
<dbReference type="PROSITE" id="PS51296">
    <property type="entry name" value="RIESKE"/>
    <property type="match status" value="1"/>
</dbReference>
<dbReference type="AlphaFoldDB" id="A0A3N9TCT1"/>
<dbReference type="PROSITE" id="PS51300">
    <property type="entry name" value="NIRD"/>
    <property type="match status" value="1"/>
</dbReference>
<dbReference type="InterPro" id="IPR017881">
    <property type="entry name" value="NirD"/>
</dbReference>
<dbReference type="Gene3D" id="2.102.10.10">
    <property type="entry name" value="Rieske [2Fe-2S] iron-sulphur domain"/>
    <property type="match status" value="1"/>
</dbReference>
<dbReference type="PANTHER" id="PTHR40562:SF1">
    <property type="entry name" value="NITRITE REDUCTASE (NADH) SMALL SUBUNIT"/>
    <property type="match status" value="1"/>
</dbReference>
<sequence length="108" mass="11752">MSNWITICESTAIAPNTGVCAKVGDKQVAVFFSTRTNSLHAVGNYDPIGKANILSRGIVGSIDEKICVASPLYKQHFSLETGECVESPEYSVPVYEVRNNNGMIEIKQ</sequence>
<dbReference type="RefSeq" id="WP_124938448.1">
    <property type="nucleotide sequence ID" value="NZ_RJVQ01000009.1"/>
</dbReference>
<evidence type="ECO:0000256" key="1">
    <source>
        <dbReference type="ARBA" id="ARBA00022714"/>
    </source>
</evidence>
<evidence type="ECO:0000313" key="8">
    <source>
        <dbReference type="EMBL" id="RQW61850.1"/>
    </source>
</evidence>
<dbReference type="InterPro" id="IPR017941">
    <property type="entry name" value="Rieske_2Fe-2S"/>
</dbReference>
<accession>A0A3N9TCT1</accession>
<evidence type="ECO:0000259" key="7">
    <source>
        <dbReference type="PROSITE" id="PS51296"/>
    </source>
</evidence>
<dbReference type="EMBL" id="RJVQ01000009">
    <property type="protein sequence ID" value="RQW61850.1"/>
    <property type="molecule type" value="Genomic_DNA"/>
</dbReference>
<dbReference type="Pfam" id="PF13806">
    <property type="entry name" value="Rieske_2"/>
    <property type="match status" value="1"/>
</dbReference>
<keyword evidence="6" id="KW-0534">Nitrate assimilation</keyword>
<evidence type="ECO:0000256" key="4">
    <source>
        <dbReference type="ARBA" id="ARBA00023004"/>
    </source>
</evidence>
<dbReference type="CDD" id="cd03529">
    <property type="entry name" value="Rieske_NirD"/>
    <property type="match status" value="1"/>
</dbReference>
<gene>
    <name evidence="8" type="primary">nirD</name>
    <name evidence="8" type="ORF">EES38_17225</name>
</gene>
<evidence type="ECO:0000256" key="2">
    <source>
        <dbReference type="ARBA" id="ARBA00022723"/>
    </source>
</evidence>
<keyword evidence="4" id="KW-0408">Iron</keyword>
<name>A0A3N9TCT1_9VIBR</name>
<comment type="caution">
    <text evidence="8">The sequence shown here is derived from an EMBL/GenBank/DDBJ whole genome shotgun (WGS) entry which is preliminary data.</text>
</comment>
<evidence type="ECO:0000256" key="3">
    <source>
        <dbReference type="ARBA" id="ARBA00023002"/>
    </source>
</evidence>
<keyword evidence="5" id="KW-0411">Iron-sulfur</keyword>
<evidence type="ECO:0000256" key="5">
    <source>
        <dbReference type="ARBA" id="ARBA00023014"/>
    </source>
</evidence>
<dbReference type="GO" id="GO:0046872">
    <property type="term" value="F:metal ion binding"/>
    <property type="evidence" value="ECO:0007669"/>
    <property type="project" value="UniProtKB-KW"/>
</dbReference>
<dbReference type="SUPFAM" id="SSF50022">
    <property type="entry name" value="ISP domain"/>
    <property type="match status" value="1"/>
</dbReference>
<dbReference type="OrthoDB" id="516687at2"/>